<name>A0A437Q0X4_9ACTN</name>
<dbReference type="SUPFAM" id="SSF51735">
    <property type="entry name" value="NAD(P)-binding Rossmann-fold domains"/>
    <property type="match status" value="1"/>
</dbReference>
<dbReference type="AlphaFoldDB" id="A0A437Q0X4"/>
<dbReference type="GO" id="GO:0016616">
    <property type="term" value="F:oxidoreductase activity, acting on the CH-OH group of donors, NAD or NADP as acceptor"/>
    <property type="evidence" value="ECO:0007669"/>
    <property type="project" value="TreeGrafter"/>
</dbReference>
<organism evidence="3 4">
    <name type="scientific">Streptomyces antnestii</name>
    <dbReference type="NCBI Taxonomy" id="2494256"/>
    <lineage>
        <taxon>Bacteria</taxon>
        <taxon>Bacillati</taxon>
        <taxon>Actinomycetota</taxon>
        <taxon>Actinomycetes</taxon>
        <taxon>Kitasatosporales</taxon>
        <taxon>Streptomycetaceae</taxon>
        <taxon>Streptomyces</taxon>
    </lineage>
</organism>
<dbReference type="PRINTS" id="PR00081">
    <property type="entry name" value="GDHRDH"/>
</dbReference>
<accession>A0A437Q0X4</accession>
<comment type="caution">
    <text evidence="3">The sequence shown here is derived from an EMBL/GenBank/DDBJ whole genome shotgun (WGS) entry which is preliminary data.</text>
</comment>
<proteinExistence type="inferred from homology"/>
<gene>
    <name evidence="3" type="ORF">EOT10_07470</name>
</gene>
<protein>
    <submittedName>
        <fullName evidence="3">SDR family oxidoreductase</fullName>
    </submittedName>
</protein>
<dbReference type="RefSeq" id="WP_127827245.1">
    <property type="nucleotide sequence ID" value="NZ_RZYA01000002.1"/>
</dbReference>
<dbReference type="FunFam" id="3.40.50.720:FF:000084">
    <property type="entry name" value="Short-chain dehydrogenase reductase"/>
    <property type="match status" value="1"/>
</dbReference>
<dbReference type="EMBL" id="RZYA01000002">
    <property type="protein sequence ID" value="RVU28090.1"/>
    <property type="molecule type" value="Genomic_DNA"/>
</dbReference>
<evidence type="ECO:0000256" key="2">
    <source>
        <dbReference type="ARBA" id="ARBA00023002"/>
    </source>
</evidence>
<reference evidence="3 4" key="1">
    <citation type="submission" date="2019-01" db="EMBL/GenBank/DDBJ databases">
        <title>Genome sequences of Streptomyces and Rhizobium isolates collected from root and soil.</title>
        <authorList>
            <person name="Chhettri S."/>
            <person name="Sevigny J.L."/>
            <person name="Sen A."/>
            <person name="Ennis N."/>
            <person name="Tisa L."/>
        </authorList>
    </citation>
    <scope>NUCLEOTIDE SEQUENCE [LARGE SCALE GENOMIC DNA]</scope>
    <source>
        <strain evidence="3 4">San01</strain>
    </source>
</reference>
<dbReference type="InterPro" id="IPR002347">
    <property type="entry name" value="SDR_fam"/>
</dbReference>
<evidence type="ECO:0000313" key="3">
    <source>
        <dbReference type="EMBL" id="RVU28090.1"/>
    </source>
</evidence>
<dbReference type="Pfam" id="PF13561">
    <property type="entry name" value="adh_short_C2"/>
    <property type="match status" value="1"/>
</dbReference>
<dbReference type="CDD" id="cd05233">
    <property type="entry name" value="SDR_c"/>
    <property type="match status" value="1"/>
</dbReference>
<keyword evidence="4" id="KW-1185">Reference proteome</keyword>
<dbReference type="InterPro" id="IPR036291">
    <property type="entry name" value="NAD(P)-bd_dom_sf"/>
</dbReference>
<evidence type="ECO:0000313" key="4">
    <source>
        <dbReference type="Proteomes" id="UP000283128"/>
    </source>
</evidence>
<dbReference type="Proteomes" id="UP000283128">
    <property type="component" value="Unassembled WGS sequence"/>
</dbReference>
<keyword evidence="2" id="KW-0560">Oxidoreductase</keyword>
<comment type="similarity">
    <text evidence="1">Belongs to the short-chain dehydrogenases/reductases (SDR) family.</text>
</comment>
<dbReference type="PANTHER" id="PTHR42760">
    <property type="entry name" value="SHORT-CHAIN DEHYDROGENASES/REDUCTASES FAMILY MEMBER"/>
    <property type="match status" value="1"/>
</dbReference>
<dbReference type="Gene3D" id="3.40.50.720">
    <property type="entry name" value="NAD(P)-binding Rossmann-like Domain"/>
    <property type="match status" value="1"/>
</dbReference>
<sequence length="251" mass="25725">MVEQLVDLRDKVAFVTGAAQGQGAEHARLLARLGARVVLVDLDESGVRAVADGIDADGIEAETLACSLDVASESAWADVMGRVGERFGRVDVLVNNAGAYRKKPLVELTEKELTTTLQINLVGPVLGMQAVIPLMRERGGSIINIASTAALSGYAGGLAYSASKWGLRGASKSAAKELGALGIRVNCICPGAIDTAMISEETRAGGGAVAGLPIPRVGRPAEVSSLVAFLASDAGSYCTGQDFVVDGGQTA</sequence>
<dbReference type="OrthoDB" id="286404at2"/>
<evidence type="ECO:0000256" key="1">
    <source>
        <dbReference type="ARBA" id="ARBA00006484"/>
    </source>
</evidence>
<dbReference type="PRINTS" id="PR00080">
    <property type="entry name" value="SDRFAMILY"/>
</dbReference>
<dbReference type="PANTHER" id="PTHR42760:SF133">
    <property type="entry name" value="3-OXOACYL-[ACYL-CARRIER-PROTEIN] REDUCTASE"/>
    <property type="match status" value="1"/>
</dbReference>